<keyword evidence="4" id="KW-0804">Transcription</keyword>
<keyword evidence="1" id="KW-0678">Repressor</keyword>
<dbReference type="GO" id="GO:0003700">
    <property type="term" value="F:DNA-binding transcription factor activity"/>
    <property type="evidence" value="ECO:0007669"/>
    <property type="project" value="TreeGrafter"/>
</dbReference>
<keyword evidence="8" id="KW-1185">Reference proteome</keyword>
<dbReference type="InterPro" id="IPR001647">
    <property type="entry name" value="HTH_TetR"/>
</dbReference>
<evidence type="ECO:0000256" key="3">
    <source>
        <dbReference type="ARBA" id="ARBA00023125"/>
    </source>
</evidence>
<feature type="DNA-binding region" description="H-T-H motif" evidence="5">
    <location>
        <begin position="38"/>
        <end position="57"/>
    </location>
</feature>
<dbReference type="SUPFAM" id="SSF46689">
    <property type="entry name" value="Homeodomain-like"/>
    <property type="match status" value="1"/>
</dbReference>
<accession>A0A066UAE7</accession>
<dbReference type="Gene3D" id="1.10.357.10">
    <property type="entry name" value="Tetracycline Repressor, domain 2"/>
    <property type="match status" value="1"/>
</dbReference>
<dbReference type="InterPro" id="IPR036271">
    <property type="entry name" value="Tet_transcr_reg_TetR-rel_C_sf"/>
</dbReference>
<reference evidence="7 8" key="1">
    <citation type="submission" date="2014-05" db="EMBL/GenBank/DDBJ databases">
        <title>Draft genome sequence of Amycolatopsis rifamycinica DSM 46095.</title>
        <authorList>
            <person name="Lal R."/>
            <person name="Saxena A."/>
            <person name="Kumari R."/>
            <person name="Mukherjee U."/>
            <person name="Singh P."/>
            <person name="Sangwan N."/>
            <person name="Mahato N.K."/>
        </authorList>
    </citation>
    <scope>NUCLEOTIDE SEQUENCE [LARGE SCALE GENOMIC DNA]</scope>
    <source>
        <strain evidence="7 8">DSM 46095</strain>
    </source>
</reference>
<dbReference type="InterPro" id="IPR009057">
    <property type="entry name" value="Homeodomain-like_sf"/>
</dbReference>
<organism evidence="7 8">
    <name type="scientific">Amycolatopsis rifamycinica</name>
    <dbReference type="NCBI Taxonomy" id="287986"/>
    <lineage>
        <taxon>Bacteria</taxon>
        <taxon>Bacillati</taxon>
        <taxon>Actinomycetota</taxon>
        <taxon>Actinomycetes</taxon>
        <taxon>Pseudonocardiales</taxon>
        <taxon>Pseudonocardiaceae</taxon>
        <taxon>Amycolatopsis</taxon>
    </lineage>
</organism>
<evidence type="ECO:0000313" key="7">
    <source>
        <dbReference type="EMBL" id="KDN24085.1"/>
    </source>
</evidence>
<keyword evidence="3 5" id="KW-0238">DNA-binding</keyword>
<gene>
    <name evidence="7" type="ORF">DV20_01470</name>
</gene>
<dbReference type="GO" id="GO:0000976">
    <property type="term" value="F:transcription cis-regulatory region binding"/>
    <property type="evidence" value="ECO:0007669"/>
    <property type="project" value="TreeGrafter"/>
</dbReference>
<proteinExistence type="predicted"/>
<dbReference type="Pfam" id="PF13977">
    <property type="entry name" value="TetR_C_6"/>
    <property type="match status" value="1"/>
</dbReference>
<dbReference type="InterPro" id="IPR039538">
    <property type="entry name" value="BetI_C"/>
</dbReference>
<evidence type="ECO:0000256" key="4">
    <source>
        <dbReference type="ARBA" id="ARBA00023163"/>
    </source>
</evidence>
<evidence type="ECO:0000259" key="6">
    <source>
        <dbReference type="PROSITE" id="PS50977"/>
    </source>
</evidence>
<dbReference type="SUPFAM" id="SSF48498">
    <property type="entry name" value="Tetracyclin repressor-like, C-terminal domain"/>
    <property type="match status" value="1"/>
</dbReference>
<dbReference type="Proteomes" id="UP000027345">
    <property type="component" value="Unassembled WGS sequence"/>
</dbReference>
<sequence length="202" mass="22040">MTDRPARRTQEQRRAETERRVVDAAMTLIARSGSRAVTLAEVGEAAGYSRGIVYHHFGSRERLLEAVVDEAQRFDVPEYQGDGLDHLVRIVEAYLRNVVRRTPAARAFLQLWGEAIAADPVLAPLFARRDADFRQLLANVVRQGVADGSVRSDVNPAAAAVLVVALVRGTGLQLIAQPPVRGVPTLIREAARSVRAAFAVTP</sequence>
<keyword evidence="2" id="KW-0805">Transcription regulation</keyword>
<protein>
    <submittedName>
        <fullName evidence="7">TetR family transcriptional regulator</fullName>
    </submittedName>
</protein>
<dbReference type="OrthoDB" id="9806334at2"/>
<dbReference type="AlphaFoldDB" id="A0A066UAE7"/>
<name>A0A066UAE7_9PSEU</name>
<evidence type="ECO:0000256" key="2">
    <source>
        <dbReference type="ARBA" id="ARBA00023015"/>
    </source>
</evidence>
<dbReference type="PRINTS" id="PR00455">
    <property type="entry name" value="HTHTETR"/>
</dbReference>
<dbReference type="eggNOG" id="COG1309">
    <property type="taxonomic scope" value="Bacteria"/>
</dbReference>
<dbReference type="PANTHER" id="PTHR30055:SF234">
    <property type="entry name" value="HTH-TYPE TRANSCRIPTIONAL REGULATOR BETI"/>
    <property type="match status" value="1"/>
</dbReference>
<dbReference type="EMBL" id="JMQI01000002">
    <property type="protein sequence ID" value="KDN24085.1"/>
    <property type="molecule type" value="Genomic_DNA"/>
</dbReference>
<dbReference type="PANTHER" id="PTHR30055">
    <property type="entry name" value="HTH-TYPE TRANSCRIPTIONAL REGULATOR RUTR"/>
    <property type="match status" value="1"/>
</dbReference>
<dbReference type="STRING" id="287986.DV20_01470"/>
<comment type="caution">
    <text evidence="7">The sequence shown here is derived from an EMBL/GenBank/DDBJ whole genome shotgun (WGS) entry which is preliminary data.</text>
</comment>
<feature type="domain" description="HTH tetR-type" evidence="6">
    <location>
        <begin position="15"/>
        <end position="75"/>
    </location>
</feature>
<dbReference type="Pfam" id="PF00440">
    <property type="entry name" value="TetR_N"/>
    <property type="match status" value="1"/>
</dbReference>
<evidence type="ECO:0000313" key="8">
    <source>
        <dbReference type="Proteomes" id="UP000027345"/>
    </source>
</evidence>
<dbReference type="PROSITE" id="PS50977">
    <property type="entry name" value="HTH_TETR_2"/>
    <property type="match status" value="1"/>
</dbReference>
<dbReference type="RefSeq" id="WP_043775593.1">
    <property type="nucleotide sequence ID" value="NZ_JMQI01000002.1"/>
</dbReference>
<dbReference type="InterPro" id="IPR050109">
    <property type="entry name" value="HTH-type_TetR-like_transc_reg"/>
</dbReference>
<evidence type="ECO:0000256" key="1">
    <source>
        <dbReference type="ARBA" id="ARBA00022491"/>
    </source>
</evidence>
<evidence type="ECO:0000256" key="5">
    <source>
        <dbReference type="PROSITE-ProRule" id="PRU00335"/>
    </source>
</evidence>